<dbReference type="Proteomes" id="UP000335415">
    <property type="component" value="Unassembled WGS sequence"/>
</dbReference>
<dbReference type="InterPro" id="IPR011611">
    <property type="entry name" value="PfkB_dom"/>
</dbReference>
<evidence type="ECO:0000259" key="3">
    <source>
        <dbReference type="Pfam" id="PF00294"/>
    </source>
</evidence>
<dbReference type="Gene3D" id="1.10.10.10">
    <property type="entry name" value="Winged helix-like DNA-binding domain superfamily/Winged helix DNA-binding domain"/>
    <property type="match status" value="1"/>
</dbReference>
<dbReference type="OrthoDB" id="9806249at2"/>
<dbReference type="SUPFAM" id="SSF46785">
    <property type="entry name" value="Winged helix' DNA-binding domain"/>
    <property type="match status" value="1"/>
</dbReference>
<dbReference type="Pfam" id="PF00294">
    <property type="entry name" value="PfkB"/>
    <property type="match status" value="1"/>
</dbReference>
<dbReference type="Gene3D" id="3.40.1190.20">
    <property type="match status" value="1"/>
</dbReference>
<dbReference type="AlphaFoldDB" id="A0A5J5G216"/>
<evidence type="ECO:0000313" key="5">
    <source>
        <dbReference type="Proteomes" id="UP000335415"/>
    </source>
</evidence>
<reference evidence="4 5" key="1">
    <citation type="submission" date="2019-09" db="EMBL/GenBank/DDBJ databases">
        <authorList>
            <person name="Li Y."/>
        </authorList>
    </citation>
    <scope>NUCLEOTIDE SEQUENCE [LARGE SCALE GENOMIC DNA]</scope>
    <source>
        <strain evidence="4 5">L3-3HA</strain>
    </source>
</reference>
<dbReference type="InterPro" id="IPR002173">
    <property type="entry name" value="Carboh/pur_kinase_PfkB_CS"/>
</dbReference>
<dbReference type="GO" id="GO:0016301">
    <property type="term" value="F:kinase activity"/>
    <property type="evidence" value="ECO:0007669"/>
    <property type="project" value="UniProtKB-KW"/>
</dbReference>
<dbReference type="InterPro" id="IPR036388">
    <property type="entry name" value="WH-like_DNA-bd_sf"/>
</dbReference>
<name>A0A5J5G216_9GAMM</name>
<dbReference type="InterPro" id="IPR029056">
    <property type="entry name" value="Ribokinase-like"/>
</dbReference>
<keyword evidence="1" id="KW-0808">Transferase</keyword>
<evidence type="ECO:0000313" key="4">
    <source>
        <dbReference type="EMBL" id="KAA9000532.1"/>
    </source>
</evidence>
<protein>
    <submittedName>
        <fullName evidence="4">Winged helix-turn-helix transcriptional regulator</fullName>
    </submittedName>
</protein>
<dbReference type="PANTHER" id="PTHR10584">
    <property type="entry name" value="SUGAR KINASE"/>
    <property type="match status" value="1"/>
</dbReference>
<proteinExistence type="predicted"/>
<feature type="domain" description="Carbohydrate kinase PfkB" evidence="3">
    <location>
        <begin position="59"/>
        <end position="347"/>
    </location>
</feature>
<evidence type="ECO:0000256" key="2">
    <source>
        <dbReference type="ARBA" id="ARBA00022777"/>
    </source>
</evidence>
<gene>
    <name evidence="4" type="ORF">FJU30_09845</name>
</gene>
<dbReference type="InterPro" id="IPR036390">
    <property type="entry name" value="WH_DNA-bd_sf"/>
</dbReference>
<dbReference type="SUPFAM" id="SSF53613">
    <property type="entry name" value="Ribokinase-like"/>
    <property type="match status" value="1"/>
</dbReference>
<comment type="caution">
    <text evidence="4">The sequence shown here is derived from an EMBL/GenBank/DDBJ whole genome shotgun (WGS) entry which is preliminary data.</text>
</comment>
<dbReference type="PROSITE" id="PS00583">
    <property type="entry name" value="PFKB_KINASES_1"/>
    <property type="match status" value="1"/>
</dbReference>
<keyword evidence="5" id="KW-1185">Reference proteome</keyword>
<accession>A0A5J5G216</accession>
<organism evidence="4 5">
    <name type="scientific">Affinibrenneria salicis</name>
    <dbReference type="NCBI Taxonomy" id="2590031"/>
    <lineage>
        <taxon>Bacteria</taxon>
        <taxon>Pseudomonadati</taxon>
        <taxon>Pseudomonadota</taxon>
        <taxon>Gammaproteobacteria</taxon>
        <taxon>Enterobacterales</taxon>
        <taxon>Pectobacteriaceae</taxon>
        <taxon>Affinibrenneria</taxon>
    </lineage>
</organism>
<dbReference type="CDD" id="cd01941">
    <property type="entry name" value="YeiC_kinase_like"/>
    <property type="match status" value="1"/>
</dbReference>
<evidence type="ECO:0000256" key="1">
    <source>
        <dbReference type="ARBA" id="ARBA00022679"/>
    </source>
</evidence>
<dbReference type="EMBL" id="VYKJ01000004">
    <property type="protein sequence ID" value="KAA9000532.1"/>
    <property type="molecule type" value="Genomic_DNA"/>
</dbReference>
<keyword evidence="2" id="KW-0418">Kinase</keyword>
<dbReference type="RefSeq" id="WP_150434800.1">
    <property type="nucleotide sequence ID" value="NZ_VYKJ01000004.1"/>
</dbReference>
<dbReference type="PANTHER" id="PTHR10584:SF166">
    <property type="entry name" value="RIBOKINASE"/>
    <property type="match status" value="1"/>
</dbReference>
<dbReference type="Pfam" id="PF13412">
    <property type="entry name" value="HTH_24"/>
    <property type="match status" value="1"/>
</dbReference>
<sequence>MNTREKQILKILRRDPLIQQNEIAKMLGISRSRVAGHIMDLMKKGVIKGKGYILTEQDYAVVLGAINMDVSGVADPAHLGAVSWPGRIACSAGGVGRNIAHNLALLGRDTHLISVVGDDFYGENLLEQTKRAGVNIQGCEKIHGHHTSTYISVANDRGETVVGINDMVIMNSLTPTLLNANRELVQHAGAIVLDCNLCEDAIAWVFANAADIPVFVDTVSEFKAQRIMAWLERVHTLKPSQHEAAALWGKAIHCRADVENATSWLHDKGAARVLIHRDDNSLFYSEREGRHLWLPPLDLPLVDPVGADEALMAGLVNGYLDGNDADYSVRFSQVCAALTRSSPLINNPSLSPESVLNIIKSRG</sequence>